<dbReference type="Proteomes" id="UP000315496">
    <property type="component" value="Chromosome 4"/>
</dbReference>
<dbReference type="OrthoDB" id="10252419at2759"/>
<feature type="region of interest" description="Disordered" evidence="1">
    <location>
        <begin position="646"/>
        <end position="675"/>
    </location>
</feature>
<organism evidence="2 3">
    <name type="scientific">Giardia muris</name>
    <dbReference type="NCBI Taxonomy" id="5742"/>
    <lineage>
        <taxon>Eukaryota</taxon>
        <taxon>Metamonada</taxon>
        <taxon>Diplomonadida</taxon>
        <taxon>Hexamitidae</taxon>
        <taxon>Giardiinae</taxon>
        <taxon>Giardia</taxon>
    </lineage>
</organism>
<proteinExistence type="predicted"/>
<keyword evidence="3" id="KW-1185">Reference proteome</keyword>
<protein>
    <submittedName>
        <fullName evidence="2">Uncharacterized protein</fullName>
    </submittedName>
</protein>
<evidence type="ECO:0000256" key="1">
    <source>
        <dbReference type="SAM" id="MobiDB-lite"/>
    </source>
</evidence>
<comment type="caution">
    <text evidence="2">The sequence shown here is derived from an EMBL/GenBank/DDBJ whole genome shotgun (WGS) entry which is preliminary data.</text>
</comment>
<reference evidence="2 3" key="1">
    <citation type="submission" date="2019-05" db="EMBL/GenBank/DDBJ databases">
        <title>The compact genome of Giardia muris reveals important steps in the evolution of intestinal protozoan parasites.</title>
        <authorList>
            <person name="Xu F."/>
            <person name="Jimenez-Gonzalez A."/>
            <person name="Einarsson E."/>
            <person name="Astvaldsson A."/>
            <person name="Peirasmaki D."/>
            <person name="Eckmann L."/>
            <person name="Andersson J.O."/>
            <person name="Svard S.G."/>
            <person name="Jerlstrom-Hultqvist J."/>
        </authorList>
    </citation>
    <scope>NUCLEOTIDE SEQUENCE [LARGE SCALE GENOMIC DNA]</scope>
    <source>
        <strain evidence="2 3">Roberts-Thomson</strain>
    </source>
</reference>
<accession>A0A4Z1SN01</accession>
<feature type="compositionally biased region" description="Polar residues" evidence="1">
    <location>
        <begin position="651"/>
        <end position="660"/>
    </location>
</feature>
<name>A0A4Z1SN01_GIAMU</name>
<evidence type="ECO:0000313" key="2">
    <source>
        <dbReference type="EMBL" id="TNJ27112.1"/>
    </source>
</evidence>
<gene>
    <name evidence="2" type="ORF">GMRT_12808</name>
</gene>
<sequence length="989" mass="110928">MFLINNEAVIIKEHLGVLRFRTRIPGIFEYSFSKEVRLSLKNLSISQGFSTVFLADKRNQLLYLVYAQQREEHRTIYVRELMVPKISDAWLDICHTSNVVAVRTSASKLTVFEWGITQDFQPVLKRTCVVVASHLHAPGYALPYGLVPMDETPQGHLFSCNDQVHLIQMVQYKHIEGNGDHEGFHMYQNGRFGERRAATAASIIDKPTDEDDPVSVYTVFQLNASGDEYALIPTVSFSSRTPLLLVYSAAMDPSSLVDASPSTLALRNQFVLLRFIFDSYIVDLNCMTYKLNKYFVQDIKQRIGRIFGNDKRQGMPFIISRNEVLFSDFSRHELYRDLPSSSVYIDPKFIDEGQAARLPDDPDQSNPLFGSRTWAMRVAKPTDALKDDFNYPSEKAPVPAVPRTSLPASSVYTGGGGIHHDGSMNLPSVTPIMQSIRRSREDSLAMTASPRYGHNTLKEPIDPGAHAVNAHVLNALTALEGRIGALTDENQALRHLLRQELSSFRQAYDATSQRLAQLETLVIANCKALGIQPPQQEYMTPAFAHIADVYQPTTSYTLSEPIINKETTMEALLLELNLVRTDIQQLSKRIPADQAIRLMGLQLPQAGDLTTARRRSTINSNMLPMPPRPKSASVSQQPTLSTVIRPVAPSTGLQKPTQNPRAPEPMKPPKKVQTPEEFSQCVEEFLRTYPEKRGDDSSSSLFTDLGYKLNSLYDALKGDVSTTSEKPTEAFLESDMLHAYTKKPSDMLQLDPPASSEALLGSYLDVAAFLRQFFALYLVDLVCENTEIIGLSVLTYPFMEIIKQAVNTATVCRRAVYEEAMDDVTPATAFEQERQSLRDLMCDEDGDSEYLEKVDSKLIDHTLLQFLRANPFVRALSAENLIALLKVFQQQLATRWNKLLAKCLVRYLKAPYHRAFKRLLIAPGPEYGVLFDVPSTCETVDASWLICVCCGILMLHGLVPVVDRSEYSDSASGLLWRTWTGEPISLHSR</sequence>
<evidence type="ECO:0000313" key="3">
    <source>
        <dbReference type="Proteomes" id="UP000315496"/>
    </source>
</evidence>
<dbReference type="EMBL" id="VDLU01000004">
    <property type="protein sequence ID" value="TNJ27112.1"/>
    <property type="molecule type" value="Genomic_DNA"/>
</dbReference>
<dbReference type="VEuPathDB" id="GiardiaDB:GMRT_12808"/>
<dbReference type="AlphaFoldDB" id="A0A4Z1SN01"/>